<accession>N2BK15</accession>
<dbReference type="RefSeq" id="WP_002564249.1">
    <property type="nucleotide sequence ID" value="NZ_KB822534.1"/>
</dbReference>
<dbReference type="InterPro" id="IPR036465">
    <property type="entry name" value="vWFA_dom_sf"/>
</dbReference>
<dbReference type="Pfam" id="PF24558">
    <property type="entry name" value="DUF7604"/>
    <property type="match status" value="1"/>
</dbReference>
<keyword evidence="1" id="KW-1133">Transmembrane helix</keyword>
<dbReference type="InterPro" id="IPR038174">
    <property type="entry name" value="Strep_pil_link_sf"/>
</dbReference>
<keyword evidence="1" id="KW-0472">Membrane</keyword>
<sequence>MNDHSFLRAKPVAALTSMCIAVFGLAVALVGGLPAQTAYARGGSTLYVETVIDNYDELSDESKHVVDTSGFSYDFKFFSQVKQIYHTVNGQIPTGEQVVSQQLRRGQSMVSAGRRIPYFYATPNDRTNSRISFVGMEFSGGVSQLAFPMAPGKRWELPGYGQFFTNNYVGTITLHFRYNEELGPVKPPKPDIGIKTTKKIDYLGDGNPNADTQRKGPNDYRTYLSAQAADNSNFPKYRRKNFIIVADVSGSMKESYIHGSRESKIDSLKRNLSTMIHTLGTFDSNNTFSIITYANEVKAVLNKGSYRQAEWAIRQLYAEGGTNTGGALLEAQRYVDHSPDVDNVLLLVTDGLPTEVPYNYFGASYGGYTNAGDVVYPATQMLLNQLKGVDYLYSIFIGSGRGASILQTITHSVSTNNEKAAFSVNSDTEMKNMLDRLTQRLRNPEVYFTISCQLSENVSLYGNSYKLVATDAQGNKRDLNYGVDYTVTYDGATRTVTATITNKVKEDTKYEFSFDERTSTAAIKKWLAANESYPDVGDADTDYDLVNPTSSARPGFYDIDKAEAQVQYVAQDGTSSGETFAYPKPVVQVYFKPSNKGKISPHVVLYNMKLSPNMFMFELLDADGNVLEQAGNDENGDVDFKDIEYKREGVYHYLIRPYVPQPGQDGFIENMRFDSHTIPVVVTVEVKDDDFSTQVEYDPDNMYHESYGLKGVVN</sequence>
<evidence type="ECO:0000256" key="1">
    <source>
        <dbReference type="SAM" id="Phobius"/>
    </source>
</evidence>
<dbReference type="SMART" id="SM00327">
    <property type="entry name" value="VWA"/>
    <property type="match status" value="1"/>
</dbReference>
<dbReference type="InterPro" id="IPR055384">
    <property type="entry name" value="DUF7604"/>
</dbReference>
<dbReference type="InterPro" id="IPR002035">
    <property type="entry name" value="VWF_A"/>
</dbReference>
<dbReference type="Proteomes" id="UP000012651">
    <property type="component" value="Unassembled WGS sequence"/>
</dbReference>
<dbReference type="OrthoDB" id="3194789at2"/>
<evidence type="ECO:0000313" key="4">
    <source>
        <dbReference type="Proteomes" id="UP000012651"/>
    </source>
</evidence>
<dbReference type="Pfam" id="PF12892">
    <property type="entry name" value="FctA"/>
    <property type="match status" value="1"/>
</dbReference>
<gene>
    <name evidence="3" type="ORF">HMPREF1091_01504</name>
</gene>
<comment type="caution">
    <text evidence="3">The sequence shown here is derived from an EMBL/GenBank/DDBJ whole genome shotgun (WGS) entry which is preliminary data.</text>
</comment>
<protein>
    <recommendedName>
        <fullName evidence="2">VWFA domain-containing protein</fullName>
    </recommendedName>
</protein>
<dbReference type="SUPFAM" id="SSF53300">
    <property type="entry name" value="vWA-like"/>
    <property type="match status" value="1"/>
</dbReference>
<dbReference type="InterPro" id="IPR022464">
    <property type="entry name" value="Strep_pil_isopept_link"/>
</dbReference>
<reference evidence="3 4" key="1">
    <citation type="submission" date="2013-03" db="EMBL/GenBank/DDBJ databases">
        <title>The Genome Sequence of Atopobium minutum 10063974.</title>
        <authorList>
            <consortium name="The Broad Institute Genome Sequencing Platform"/>
            <person name="Earl A."/>
            <person name="Ward D."/>
            <person name="Feldgarden M."/>
            <person name="Gevers D."/>
            <person name="Lambert T."/>
            <person name="Marvaud J.-C."/>
            <person name="Courvalin P."/>
            <person name="Walker B."/>
            <person name="Young S.K."/>
            <person name="Zeng Q."/>
            <person name="Gargeya S."/>
            <person name="Fitzgerald M."/>
            <person name="Haas B."/>
            <person name="Abouelleil A."/>
            <person name="Alvarado L."/>
            <person name="Arachchi H.M."/>
            <person name="Berlin A.M."/>
            <person name="Chapman S.B."/>
            <person name="Dewar J."/>
            <person name="Goldberg J."/>
            <person name="Griggs A."/>
            <person name="Gujja S."/>
            <person name="Hansen M."/>
            <person name="Howarth C."/>
            <person name="Imamovic A."/>
            <person name="Larimer J."/>
            <person name="McCowan C."/>
            <person name="Murphy C."/>
            <person name="Neiman D."/>
            <person name="Pearson M."/>
            <person name="Priest M."/>
            <person name="Roberts A."/>
            <person name="Saif S."/>
            <person name="Shea T."/>
            <person name="Sisk P."/>
            <person name="Sykes S."/>
            <person name="Wortman J."/>
            <person name="Nusbaum C."/>
            <person name="Birren B."/>
        </authorList>
    </citation>
    <scope>NUCLEOTIDE SEQUENCE [LARGE SCALE GENOMIC DNA]</scope>
    <source>
        <strain evidence="3 4">10063974</strain>
    </source>
</reference>
<dbReference type="PATRIC" id="fig|997872.3.peg.1512"/>
<dbReference type="Pfam" id="PF13519">
    <property type="entry name" value="VWA_2"/>
    <property type="match status" value="1"/>
</dbReference>
<dbReference type="Gene3D" id="2.60.40.3050">
    <property type="match status" value="1"/>
</dbReference>
<dbReference type="Gene3D" id="3.40.50.410">
    <property type="entry name" value="von Willebrand factor, type A domain"/>
    <property type="match status" value="1"/>
</dbReference>
<dbReference type="HOGENOM" id="CLU_386699_0_0_11"/>
<keyword evidence="1" id="KW-0812">Transmembrane</keyword>
<feature type="domain" description="VWFA" evidence="2">
    <location>
        <begin position="241"/>
        <end position="437"/>
    </location>
</feature>
<evidence type="ECO:0000313" key="3">
    <source>
        <dbReference type="EMBL" id="EMZ40561.1"/>
    </source>
</evidence>
<organism evidence="3 4">
    <name type="scientific">Atopobium minutum 10063974</name>
    <dbReference type="NCBI Taxonomy" id="997872"/>
    <lineage>
        <taxon>Bacteria</taxon>
        <taxon>Bacillati</taxon>
        <taxon>Actinomycetota</taxon>
        <taxon>Coriobacteriia</taxon>
        <taxon>Coriobacteriales</taxon>
        <taxon>Atopobiaceae</taxon>
        <taxon>Atopobium</taxon>
    </lineage>
</organism>
<dbReference type="PROSITE" id="PS50234">
    <property type="entry name" value="VWFA"/>
    <property type="match status" value="1"/>
</dbReference>
<feature type="transmembrane region" description="Helical" evidence="1">
    <location>
        <begin position="12"/>
        <end position="33"/>
    </location>
</feature>
<name>N2BK15_9ACTN</name>
<dbReference type="EMBL" id="AGXC01000003">
    <property type="protein sequence ID" value="EMZ40561.1"/>
    <property type="molecule type" value="Genomic_DNA"/>
</dbReference>
<evidence type="ECO:0000259" key="2">
    <source>
        <dbReference type="PROSITE" id="PS50234"/>
    </source>
</evidence>
<proteinExistence type="predicted"/>
<keyword evidence="4" id="KW-1185">Reference proteome</keyword>
<dbReference type="AlphaFoldDB" id="N2BK15"/>